<evidence type="ECO:0000313" key="3">
    <source>
        <dbReference type="Proteomes" id="UP000069272"/>
    </source>
</evidence>
<proteinExistence type="predicted"/>
<keyword evidence="3" id="KW-1185">Reference proteome</keyword>
<protein>
    <submittedName>
        <fullName evidence="2">DM13 domain-containing protein</fullName>
    </submittedName>
</protein>
<keyword evidence="1" id="KW-0677">Repeat</keyword>
<evidence type="ECO:0000313" key="2">
    <source>
        <dbReference type="EnsemblMetazoa" id="AALB008715-PA"/>
    </source>
</evidence>
<dbReference type="EnsemblMetazoa" id="AALB008715-RA">
    <property type="protein sequence ID" value="AALB008715-PA"/>
    <property type="gene ID" value="AALB008715"/>
</dbReference>
<dbReference type="Pfam" id="PF10517">
    <property type="entry name" value="DM13"/>
    <property type="match status" value="1"/>
</dbReference>
<dbReference type="PANTHER" id="PTHR24036">
    <property type="entry name" value="SKELETOR-RELATED"/>
    <property type="match status" value="1"/>
</dbReference>
<sequence length="93" mass="10610">MFYNQLYKPKPFKGERWMSGRAPKEPYYGREIGKLTNFGHGIKGQVYAVDESTLFVKGFAYDGNAPDAFFWVGNSPRPSPEGYIIPYPEEYSG</sequence>
<name>A0A182FQ95_ANOAL</name>
<dbReference type="InterPro" id="IPR052126">
    <property type="entry name" value="Spindle_Org/Thrombomodulin"/>
</dbReference>
<dbReference type="Proteomes" id="UP000069272">
    <property type="component" value="Chromosome 2R"/>
</dbReference>
<accession>A0A182FQ95</accession>
<dbReference type="AlphaFoldDB" id="A0A182FQ95"/>
<reference evidence="2" key="2">
    <citation type="submission" date="2022-08" db="UniProtKB">
        <authorList>
            <consortium name="EnsemblMetazoa"/>
        </authorList>
    </citation>
    <scope>IDENTIFICATION</scope>
    <source>
        <strain evidence="2">STECLA/ALBI9_A</strain>
    </source>
</reference>
<evidence type="ECO:0000256" key="1">
    <source>
        <dbReference type="ARBA" id="ARBA00022737"/>
    </source>
</evidence>
<dbReference type="InterPro" id="IPR019545">
    <property type="entry name" value="DM13_domain"/>
</dbReference>
<dbReference type="VEuPathDB" id="VectorBase:AALB20_025906"/>
<dbReference type="PROSITE" id="PS51549">
    <property type="entry name" value="DM13"/>
    <property type="match status" value="1"/>
</dbReference>
<dbReference type="VEuPathDB" id="VectorBase:AALB008715"/>
<dbReference type="PANTHER" id="PTHR24036:SF5">
    <property type="entry name" value="THROMBOMODULIN"/>
    <property type="match status" value="1"/>
</dbReference>
<organism evidence="2 3">
    <name type="scientific">Anopheles albimanus</name>
    <name type="common">New world malaria mosquito</name>
    <dbReference type="NCBI Taxonomy" id="7167"/>
    <lineage>
        <taxon>Eukaryota</taxon>
        <taxon>Metazoa</taxon>
        <taxon>Ecdysozoa</taxon>
        <taxon>Arthropoda</taxon>
        <taxon>Hexapoda</taxon>
        <taxon>Insecta</taxon>
        <taxon>Pterygota</taxon>
        <taxon>Neoptera</taxon>
        <taxon>Endopterygota</taxon>
        <taxon>Diptera</taxon>
        <taxon>Nematocera</taxon>
        <taxon>Culicoidea</taxon>
        <taxon>Culicidae</taxon>
        <taxon>Anophelinae</taxon>
        <taxon>Anopheles</taxon>
    </lineage>
</organism>
<reference evidence="2 3" key="1">
    <citation type="journal article" date="2017" name="G3 (Bethesda)">
        <title>The Physical Genome Mapping of Anopheles albimanus Corrected Scaffold Misassemblies and Identified Interarm Rearrangements in Genus Anopheles.</title>
        <authorList>
            <person name="Artemov G.N."/>
            <person name="Peery A.N."/>
            <person name="Jiang X."/>
            <person name="Tu Z."/>
            <person name="Stegniy V.N."/>
            <person name="Sharakhova M.V."/>
            <person name="Sharakhov I.V."/>
        </authorList>
    </citation>
    <scope>NUCLEOTIDE SEQUENCE [LARGE SCALE GENOMIC DNA]</scope>
    <source>
        <strain evidence="2 3">ALBI9_A</strain>
    </source>
</reference>